<comment type="subcellular location">
    <subcellularLocation>
        <location evidence="1">Membrane</location>
        <topology evidence="1">Multi-pass membrane protein</topology>
    </subcellularLocation>
</comment>
<dbReference type="STRING" id="1280837.A0A316VIU0"/>
<evidence type="ECO:0000313" key="7">
    <source>
        <dbReference type="EMBL" id="PWN35941.1"/>
    </source>
</evidence>
<gene>
    <name evidence="7" type="ORF">FA14DRAFT_114919</name>
</gene>
<dbReference type="OrthoDB" id="2502820at2759"/>
<evidence type="ECO:0000256" key="2">
    <source>
        <dbReference type="ARBA" id="ARBA00022692"/>
    </source>
</evidence>
<sequence>WIHVPLGVVLILVICWGLRLAIQQAPFRFPAPVIAMIAFFALLLLLELLSIKFPGSNNEAKQLEAGQSSNGTKPKKRKRFVDPFMLLLAPPCEFLLRNMSVMFTPSFILIPAREVIPGKEIGLLAAWFIVSQILAFVIPVLMNRGIQYSYDLVKGEKKADNKASPSPNGPDGDNQLRRGSSATPFRDLRRGSSATLLGVDYEKGMSFSGGQKLGAIATGLSGVTAHMIAPVTHVDIGSNANRNATAEGQEEEEEDAIERLASWFGDLITPTIYFIVFIVGIPLFFLKDFALPLFLGINLLTFIAAIAIVPPPIRRFLHPILSTSLATVLIIWAFAAMKGIGLMSCLNRFYSVDAKYSVLWDPKGYSGPVPGAGDILFSTLDAGIVALAVPMYRYRKELWQNLTRMLIVLFPCAALSLFFWNYIARLMGMDPIRSLAFSARFMSTPLAIELAGNVGADESITVILVVITGVIAAILKEQFFYKLMRVSRDDYLTVGLTMGSTSGAIGASSLISTPRTMAIASLSFVMFGAILLVCTAIPPIVDIVRQLAG</sequence>
<dbReference type="AlphaFoldDB" id="A0A316VIU0"/>
<proteinExistence type="predicted"/>
<name>A0A316VIU0_9BASI</name>
<reference evidence="7 8" key="1">
    <citation type="journal article" date="2018" name="Mol. Biol. Evol.">
        <title>Broad Genomic Sampling Reveals a Smut Pathogenic Ancestry of the Fungal Clade Ustilaginomycotina.</title>
        <authorList>
            <person name="Kijpornyongpan T."/>
            <person name="Mondo S.J."/>
            <person name="Barry K."/>
            <person name="Sandor L."/>
            <person name="Lee J."/>
            <person name="Lipzen A."/>
            <person name="Pangilinan J."/>
            <person name="LaButti K."/>
            <person name="Hainaut M."/>
            <person name="Henrissat B."/>
            <person name="Grigoriev I.V."/>
            <person name="Spatafora J.W."/>
            <person name="Aime M.C."/>
        </authorList>
    </citation>
    <scope>NUCLEOTIDE SEQUENCE [LARGE SCALE GENOMIC DNA]</scope>
    <source>
        <strain evidence="7 8">MCA 3882</strain>
    </source>
</reference>
<dbReference type="Proteomes" id="UP000245771">
    <property type="component" value="Unassembled WGS sequence"/>
</dbReference>
<feature type="region of interest" description="Disordered" evidence="5">
    <location>
        <begin position="158"/>
        <end position="187"/>
    </location>
</feature>
<dbReference type="EMBL" id="KZ819603">
    <property type="protein sequence ID" value="PWN35941.1"/>
    <property type="molecule type" value="Genomic_DNA"/>
</dbReference>
<dbReference type="GO" id="GO:0016020">
    <property type="term" value="C:membrane"/>
    <property type="evidence" value="ECO:0007669"/>
    <property type="project" value="UniProtKB-SubCell"/>
</dbReference>
<dbReference type="InParanoid" id="A0A316VIU0"/>
<keyword evidence="8" id="KW-1185">Reference proteome</keyword>
<protein>
    <recommendedName>
        <fullName evidence="9">LrgB-domain-containing protein</fullName>
    </recommendedName>
</protein>
<dbReference type="RefSeq" id="XP_025356243.1">
    <property type="nucleotide sequence ID" value="XM_025496079.1"/>
</dbReference>
<organism evidence="7 8">
    <name type="scientific">Meira miltonrushii</name>
    <dbReference type="NCBI Taxonomy" id="1280837"/>
    <lineage>
        <taxon>Eukaryota</taxon>
        <taxon>Fungi</taxon>
        <taxon>Dikarya</taxon>
        <taxon>Basidiomycota</taxon>
        <taxon>Ustilaginomycotina</taxon>
        <taxon>Exobasidiomycetes</taxon>
        <taxon>Exobasidiales</taxon>
        <taxon>Brachybasidiaceae</taxon>
        <taxon>Meira</taxon>
    </lineage>
</organism>
<evidence type="ECO:0000256" key="1">
    <source>
        <dbReference type="ARBA" id="ARBA00004141"/>
    </source>
</evidence>
<dbReference type="PANTHER" id="PTHR30249:SF0">
    <property type="entry name" value="PLASTIDAL GLYCOLATE_GLYCERATE TRANSLOCATOR 1, CHLOROPLASTIC"/>
    <property type="match status" value="1"/>
</dbReference>
<feature type="transmembrane region" description="Helical" evidence="6">
    <location>
        <begin position="121"/>
        <end position="142"/>
    </location>
</feature>
<dbReference type="PANTHER" id="PTHR30249">
    <property type="entry name" value="PUTATIVE SEROTONIN TRANSPORTER"/>
    <property type="match status" value="1"/>
</dbReference>
<feature type="transmembrane region" description="Helical" evidence="6">
    <location>
        <begin position="267"/>
        <end position="285"/>
    </location>
</feature>
<feature type="transmembrane region" description="Helical" evidence="6">
    <location>
        <begin position="460"/>
        <end position="479"/>
    </location>
</feature>
<evidence type="ECO:0000256" key="6">
    <source>
        <dbReference type="SAM" id="Phobius"/>
    </source>
</evidence>
<dbReference type="GeneID" id="37017860"/>
<keyword evidence="3 6" id="KW-1133">Transmembrane helix</keyword>
<dbReference type="InterPro" id="IPR007300">
    <property type="entry name" value="CidB/LrgB"/>
</dbReference>
<feature type="transmembrane region" description="Helical" evidence="6">
    <location>
        <begin position="84"/>
        <end position="109"/>
    </location>
</feature>
<keyword evidence="4 6" id="KW-0472">Membrane</keyword>
<accession>A0A316VIU0</accession>
<feature type="transmembrane region" description="Helical" evidence="6">
    <location>
        <begin position="517"/>
        <end position="541"/>
    </location>
</feature>
<feature type="non-terminal residue" evidence="7">
    <location>
        <position position="1"/>
    </location>
</feature>
<evidence type="ECO:0000256" key="3">
    <source>
        <dbReference type="ARBA" id="ARBA00022989"/>
    </source>
</evidence>
<feature type="transmembrane region" description="Helical" evidence="6">
    <location>
        <begin position="406"/>
        <end position="423"/>
    </location>
</feature>
<evidence type="ECO:0008006" key="9">
    <source>
        <dbReference type="Google" id="ProtNLM"/>
    </source>
</evidence>
<feature type="transmembrane region" description="Helical" evidence="6">
    <location>
        <begin position="31"/>
        <end position="51"/>
    </location>
</feature>
<evidence type="ECO:0000256" key="5">
    <source>
        <dbReference type="SAM" id="MobiDB-lite"/>
    </source>
</evidence>
<feature type="non-terminal residue" evidence="7">
    <location>
        <position position="549"/>
    </location>
</feature>
<evidence type="ECO:0000313" key="8">
    <source>
        <dbReference type="Proteomes" id="UP000245771"/>
    </source>
</evidence>
<dbReference type="Pfam" id="PF04172">
    <property type="entry name" value="LrgB"/>
    <property type="match status" value="1"/>
</dbReference>
<keyword evidence="2 6" id="KW-0812">Transmembrane</keyword>
<feature type="transmembrane region" description="Helical" evidence="6">
    <location>
        <begin position="291"/>
        <end position="309"/>
    </location>
</feature>
<evidence type="ECO:0000256" key="4">
    <source>
        <dbReference type="ARBA" id="ARBA00023136"/>
    </source>
</evidence>